<protein>
    <recommendedName>
        <fullName evidence="1">Neutral/alkaline non-lysosomal ceramidase N-terminal domain-containing protein</fullName>
    </recommendedName>
</protein>
<gene>
    <name evidence="2" type="ORF">G4177_26880</name>
</gene>
<dbReference type="Pfam" id="PF04734">
    <property type="entry name" value="Ceramidase_alk"/>
    <property type="match status" value="1"/>
</dbReference>
<accession>A0ABR9PV45</accession>
<name>A0ABR9PV45_9BACT</name>
<dbReference type="RefSeq" id="WP_193428996.1">
    <property type="nucleotide sequence ID" value="NZ_CBCSIP010000032.1"/>
</dbReference>
<reference evidence="2 3" key="1">
    <citation type="submission" date="2020-02" db="EMBL/GenBank/DDBJ databases">
        <authorList>
            <person name="Babadi Z.K."/>
            <person name="Risdian C."/>
            <person name="Ebrahimipour G.H."/>
            <person name="Wink J."/>
        </authorList>
    </citation>
    <scope>NUCLEOTIDE SEQUENCE [LARGE SCALE GENOMIC DNA]</scope>
    <source>
        <strain evidence="2 3">ZKHCc1 1396</strain>
    </source>
</reference>
<dbReference type="Proteomes" id="UP001516472">
    <property type="component" value="Unassembled WGS sequence"/>
</dbReference>
<dbReference type="EMBL" id="JAAIYO010000009">
    <property type="protein sequence ID" value="MBE4751800.1"/>
    <property type="molecule type" value="Genomic_DNA"/>
</dbReference>
<organism evidence="2 3">
    <name type="scientific">Corallococcus soli</name>
    <dbReference type="NCBI Taxonomy" id="2710757"/>
    <lineage>
        <taxon>Bacteria</taxon>
        <taxon>Pseudomonadati</taxon>
        <taxon>Myxococcota</taxon>
        <taxon>Myxococcia</taxon>
        <taxon>Myxococcales</taxon>
        <taxon>Cystobacterineae</taxon>
        <taxon>Myxococcaceae</taxon>
        <taxon>Corallococcus</taxon>
    </lineage>
</organism>
<dbReference type="InterPro" id="IPR031329">
    <property type="entry name" value="NEUT/ALK_ceramidase_N"/>
</dbReference>
<evidence type="ECO:0000313" key="2">
    <source>
        <dbReference type="EMBL" id="MBE4751800.1"/>
    </source>
</evidence>
<evidence type="ECO:0000313" key="3">
    <source>
        <dbReference type="Proteomes" id="UP001516472"/>
    </source>
</evidence>
<sequence length="435" mass="46815">MKPLLRSRLRRWGLLLLSITVMYMAASRDWCALRRDARPTVQASISAKGKLYAGAGRQELIPPFPIAAAGYGPFRPSAHSAQAPLFARALVLQVDELRIGVVAVDLLTPPSPAMHEVHKAVQDLGLSELWVVATHTHSSMGSYEPDALFQLSGVGPYREAARAALVHAITGALQEAASSLVPAILETGEGEAPELVSSRNQDEPQVDTRVTRAVFRSAQKKIAEVTIFSAHPTLFPRAVGALSPDYPGHYSQIIEETEGGVALFWQGAVGNARSRLEQPDGSASSHVEQFATRLAHVVRSIRLQSWESPGLSFIRMNVPLPAADTRRLVPGLLVGIGNNLLCWNAPAEAGVSLIALGPLRLLAIPGEATFSAGRELEEAAHATRTVSLVNGYIGYMDSSEHVENAGGESRLQYFGPELLDTFIRAAALTREAPRQ</sequence>
<evidence type="ECO:0000259" key="1">
    <source>
        <dbReference type="Pfam" id="PF04734"/>
    </source>
</evidence>
<feature type="domain" description="Neutral/alkaline non-lysosomal ceramidase N-terminal" evidence="1">
    <location>
        <begin position="66"/>
        <end position="258"/>
    </location>
</feature>
<comment type="caution">
    <text evidence="2">The sequence shown here is derived from an EMBL/GenBank/DDBJ whole genome shotgun (WGS) entry which is preliminary data.</text>
</comment>
<keyword evidence="3" id="KW-1185">Reference proteome</keyword>
<proteinExistence type="predicted"/>